<evidence type="ECO:0008006" key="3">
    <source>
        <dbReference type="Google" id="ProtNLM"/>
    </source>
</evidence>
<sequence>MTTIVKTESFDDTKENWENYVERVEQFFLANDIEDDHKVPTLLSLIGGKTYALLRDLLAPEKPATKSFQQIVTTLQEHLSPKPLEIAERFRFYKRNQHEGESILSYVAELRKLATHCNFGGNLNEALRDRLVCGLRNMQIQKRLLSEAKLKYSKAVEIAVAMETAIRDASELQSEL</sequence>
<evidence type="ECO:0000313" key="1">
    <source>
        <dbReference type="EMBL" id="CAH3152362.1"/>
    </source>
</evidence>
<dbReference type="Proteomes" id="UP001159427">
    <property type="component" value="Unassembled WGS sequence"/>
</dbReference>
<dbReference type="EMBL" id="CALNXI010001033">
    <property type="protein sequence ID" value="CAH3152362.1"/>
    <property type="molecule type" value="Genomic_DNA"/>
</dbReference>
<keyword evidence="2" id="KW-1185">Reference proteome</keyword>
<name>A0ABN8Q0A9_9CNID</name>
<dbReference type="PANTHER" id="PTHR33198:SF19">
    <property type="entry name" value="CCHC-TYPE DOMAIN-CONTAINING PROTEIN"/>
    <property type="match status" value="1"/>
</dbReference>
<accession>A0ABN8Q0A9</accession>
<comment type="caution">
    <text evidence="1">The sequence shown here is derived from an EMBL/GenBank/DDBJ whole genome shotgun (WGS) entry which is preliminary data.</text>
</comment>
<proteinExistence type="predicted"/>
<protein>
    <recommendedName>
        <fullName evidence="3">Retrotransposon gag domain-containing protein</fullName>
    </recommendedName>
</protein>
<dbReference type="PANTHER" id="PTHR33198">
    <property type="entry name" value="ANK_REP_REGION DOMAIN-CONTAINING PROTEIN-RELATED"/>
    <property type="match status" value="1"/>
</dbReference>
<evidence type="ECO:0000313" key="2">
    <source>
        <dbReference type="Proteomes" id="UP001159427"/>
    </source>
</evidence>
<organism evidence="1 2">
    <name type="scientific">Porites evermanni</name>
    <dbReference type="NCBI Taxonomy" id="104178"/>
    <lineage>
        <taxon>Eukaryota</taxon>
        <taxon>Metazoa</taxon>
        <taxon>Cnidaria</taxon>
        <taxon>Anthozoa</taxon>
        <taxon>Hexacorallia</taxon>
        <taxon>Scleractinia</taxon>
        <taxon>Fungiina</taxon>
        <taxon>Poritidae</taxon>
        <taxon>Porites</taxon>
    </lineage>
</organism>
<gene>
    <name evidence="1" type="ORF">PEVE_00000727</name>
</gene>
<reference evidence="1 2" key="1">
    <citation type="submission" date="2022-05" db="EMBL/GenBank/DDBJ databases">
        <authorList>
            <consortium name="Genoscope - CEA"/>
            <person name="William W."/>
        </authorList>
    </citation>
    <scope>NUCLEOTIDE SEQUENCE [LARGE SCALE GENOMIC DNA]</scope>
</reference>